<organism evidence="3 4">
    <name type="scientific">Alteribacillus iranensis</name>
    <dbReference type="NCBI Taxonomy" id="930128"/>
    <lineage>
        <taxon>Bacteria</taxon>
        <taxon>Bacillati</taxon>
        <taxon>Bacillota</taxon>
        <taxon>Bacilli</taxon>
        <taxon>Bacillales</taxon>
        <taxon>Bacillaceae</taxon>
        <taxon>Alteribacillus</taxon>
    </lineage>
</organism>
<sequence>MKYKKPMNLEASLDGRIDHCLWCSKKVETRTSWQSFISNASHQYLCFSCKSLLQPLPKNCCVRCSRPLSIGGEHVECLDCRRWREKDNMGDTLEHNLSLYVYNESAKELISRWKYRGDAILALIFRTELRRLYLQKYWDHLPIPIPISDKRMLERGFNQSELLLSFLLEPLSLVEKLSMILTRMKGKKREEIPPAASSMLLRLMDEKKQSKKTRYERMMATENPFRVNTKCSSTIKAKNIVLLDDIYTTGSTLRRAATELKSHGARSVRAITLFRGS</sequence>
<proteinExistence type="inferred from homology"/>
<dbReference type="OrthoDB" id="9779910at2"/>
<keyword evidence="4" id="KW-1185">Reference proteome</keyword>
<dbReference type="Pfam" id="PF00156">
    <property type="entry name" value="Pribosyltran"/>
    <property type="match status" value="1"/>
</dbReference>
<dbReference type="PANTHER" id="PTHR47505">
    <property type="entry name" value="DNA UTILIZATION PROTEIN YHGH"/>
    <property type="match status" value="1"/>
</dbReference>
<dbReference type="SUPFAM" id="SSF53271">
    <property type="entry name" value="PRTase-like"/>
    <property type="match status" value="1"/>
</dbReference>
<feature type="domain" description="Phosphoribosyltransferase" evidence="2">
    <location>
        <begin position="230"/>
        <end position="275"/>
    </location>
</feature>
<protein>
    <submittedName>
        <fullName evidence="3">Competence protein ComFC</fullName>
    </submittedName>
</protein>
<dbReference type="CDD" id="cd06223">
    <property type="entry name" value="PRTases_typeI"/>
    <property type="match status" value="1"/>
</dbReference>
<dbReference type="InterPro" id="IPR051910">
    <property type="entry name" value="ComF/GntX_DNA_util-trans"/>
</dbReference>
<name>A0A1I2EJJ4_9BACI</name>
<dbReference type="STRING" id="930128.SAMN05192532_10632"/>
<comment type="similarity">
    <text evidence="1">Belongs to the ComF/GntX family.</text>
</comment>
<evidence type="ECO:0000256" key="1">
    <source>
        <dbReference type="ARBA" id="ARBA00008007"/>
    </source>
</evidence>
<dbReference type="AlphaFoldDB" id="A0A1I2EJJ4"/>
<dbReference type="PANTHER" id="PTHR47505:SF1">
    <property type="entry name" value="DNA UTILIZATION PROTEIN YHGH"/>
    <property type="match status" value="1"/>
</dbReference>
<dbReference type="EMBL" id="FONT01000006">
    <property type="protein sequence ID" value="SFE92686.1"/>
    <property type="molecule type" value="Genomic_DNA"/>
</dbReference>
<accession>A0A1I2EJJ4</accession>
<evidence type="ECO:0000313" key="3">
    <source>
        <dbReference type="EMBL" id="SFE92686.1"/>
    </source>
</evidence>
<dbReference type="Proteomes" id="UP000199516">
    <property type="component" value="Unassembled WGS sequence"/>
</dbReference>
<reference evidence="3 4" key="1">
    <citation type="submission" date="2016-10" db="EMBL/GenBank/DDBJ databases">
        <authorList>
            <person name="de Groot N.N."/>
        </authorList>
    </citation>
    <scope>NUCLEOTIDE SEQUENCE [LARGE SCALE GENOMIC DNA]</scope>
    <source>
        <strain evidence="3 4">DSM 23995</strain>
    </source>
</reference>
<dbReference type="InterPro" id="IPR029057">
    <property type="entry name" value="PRTase-like"/>
</dbReference>
<evidence type="ECO:0000259" key="2">
    <source>
        <dbReference type="Pfam" id="PF00156"/>
    </source>
</evidence>
<evidence type="ECO:0000313" key="4">
    <source>
        <dbReference type="Proteomes" id="UP000199516"/>
    </source>
</evidence>
<gene>
    <name evidence="3" type="ORF">SAMN05192532_10632</name>
</gene>
<dbReference type="Gene3D" id="3.40.50.2020">
    <property type="match status" value="1"/>
</dbReference>
<dbReference type="InterPro" id="IPR000836">
    <property type="entry name" value="PRTase_dom"/>
</dbReference>